<keyword evidence="1" id="KW-1071">Ligand-gated ion channel</keyword>
<organism evidence="5 6">
    <name type="scientific">Parasponia andersonii</name>
    <name type="common">Sponia andersonii</name>
    <dbReference type="NCBI Taxonomy" id="3476"/>
    <lineage>
        <taxon>Eukaryota</taxon>
        <taxon>Viridiplantae</taxon>
        <taxon>Streptophyta</taxon>
        <taxon>Embryophyta</taxon>
        <taxon>Tracheophyta</taxon>
        <taxon>Spermatophyta</taxon>
        <taxon>Magnoliopsida</taxon>
        <taxon>eudicotyledons</taxon>
        <taxon>Gunneridae</taxon>
        <taxon>Pentapetalae</taxon>
        <taxon>rosids</taxon>
        <taxon>fabids</taxon>
        <taxon>Rosales</taxon>
        <taxon>Cannabaceae</taxon>
        <taxon>Parasponia</taxon>
    </lineage>
</organism>
<feature type="transmembrane region" description="Helical" evidence="3">
    <location>
        <begin position="125"/>
        <end position="148"/>
    </location>
</feature>
<comment type="caution">
    <text evidence="5">The sequence shown here is derived from an EMBL/GenBank/DDBJ whole genome shotgun (WGS) entry which is preliminary data.</text>
</comment>
<accession>A0A2P5CH87</accession>
<feature type="transmembrane region" description="Helical" evidence="3">
    <location>
        <begin position="199"/>
        <end position="220"/>
    </location>
</feature>
<keyword evidence="6" id="KW-1185">Reference proteome</keyword>
<gene>
    <name evidence="5" type="ORF">PanWU01x14_153800</name>
</gene>
<keyword evidence="3" id="KW-1133">Transmembrane helix</keyword>
<evidence type="ECO:0000259" key="4">
    <source>
        <dbReference type="PROSITE" id="PS50042"/>
    </source>
</evidence>
<name>A0A2P5CH87_PARAD</name>
<dbReference type="InterPro" id="IPR014710">
    <property type="entry name" value="RmlC-like_jellyroll"/>
</dbReference>
<keyword evidence="3" id="KW-0472">Membrane</keyword>
<dbReference type="SUPFAM" id="SSF81324">
    <property type="entry name" value="Voltage-gated potassium channels"/>
    <property type="match status" value="1"/>
</dbReference>
<dbReference type="InterPro" id="IPR018490">
    <property type="entry name" value="cNMP-bd_dom_sf"/>
</dbReference>
<dbReference type="EMBL" id="JXTB01000131">
    <property type="protein sequence ID" value="PON60394.1"/>
    <property type="molecule type" value="Genomic_DNA"/>
</dbReference>
<sequence length="628" mass="72581">MFLIPYFSIDFEKQHYSDPMMKAGGLRVRAHDFPNPWTVSNHRLWDKIFLASCVIGVSFDPLFLYIPIVDDDKKCLEMDQNVKNIALVLRSITDFAYILHLYFRLRGAMAISKDLGLSIFTGLPWSYLIIDILAILPLPQVIVLVFFSKISGSKSLTARKFLSLLLQLQYVPRILRLYLSAKEIGKTFDSLTRRVWVRGAFFFFLYIIFGHVFGALWYFYSIFRETKCWHIACRSTPGCVPSPFDCRGNNPMKNLTYLINEFCPVNPPNSTVFNFGIFEDAIESRIHGRKDFLMIFSRSFWWGLKNLSSFGQNLDTSSDPEEILFAVIISILGLLLFLYLIGNLQTYMQLAITKSEKARRKISTKKPEIDSYLSHHGLPAHKKTVIMRYITRTIKKDRDFDIRHLFSLLEEHATDHGQHKSETFAAWVTKILDMKKRERSITAEHNTELWISKNGIPDDIRQKITSFVRLTLQEGKDVDIGHLLNVLPSSLGMSIKKNLCFPMLKKVPMLKDKEEYVFETICKYLKPVIYSEKAYIVRKGEPLDMMLFITQGAVWTFGSSTSPMDCLREGDYYGNELIEWRLRLRPRSTSISYSEFPISAVNLKSHTKVEALALMAIDLEHALSNCWS</sequence>
<keyword evidence="2 5" id="KW-0407">Ion channel</keyword>
<dbReference type="SUPFAM" id="SSF51206">
    <property type="entry name" value="cAMP-binding domain-like"/>
    <property type="match status" value="1"/>
</dbReference>
<evidence type="ECO:0000256" key="2">
    <source>
        <dbReference type="ARBA" id="ARBA00023303"/>
    </source>
</evidence>
<protein>
    <submittedName>
        <fullName evidence="5">Voltage dependent potassium channel</fullName>
    </submittedName>
</protein>
<feature type="transmembrane region" description="Helical" evidence="3">
    <location>
        <begin position="48"/>
        <end position="66"/>
    </location>
</feature>
<evidence type="ECO:0000256" key="3">
    <source>
        <dbReference type="SAM" id="Phobius"/>
    </source>
</evidence>
<proteinExistence type="predicted"/>
<dbReference type="Proteomes" id="UP000237105">
    <property type="component" value="Unassembled WGS sequence"/>
</dbReference>
<keyword evidence="1" id="KW-0813">Transport</keyword>
<evidence type="ECO:0000313" key="5">
    <source>
        <dbReference type="EMBL" id="PON60394.1"/>
    </source>
</evidence>
<keyword evidence="1" id="KW-0406">Ion transport</keyword>
<feature type="domain" description="Cyclic nucleotide-binding" evidence="4">
    <location>
        <begin position="509"/>
        <end position="591"/>
    </location>
</feature>
<keyword evidence="3" id="KW-0812">Transmembrane</keyword>
<evidence type="ECO:0000256" key="1">
    <source>
        <dbReference type="ARBA" id="ARBA00023286"/>
    </source>
</evidence>
<feature type="transmembrane region" description="Helical" evidence="3">
    <location>
        <begin position="87"/>
        <end position="105"/>
    </location>
</feature>
<dbReference type="AlphaFoldDB" id="A0A2P5CH87"/>
<feature type="transmembrane region" description="Helical" evidence="3">
    <location>
        <begin position="323"/>
        <end position="341"/>
    </location>
</feature>
<dbReference type="GO" id="GO:0034220">
    <property type="term" value="P:monoatomic ion transmembrane transport"/>
    <property type="evidence" value="ECO:0007669"/>
    <property type="project" value="UniProtKB-KW"/>
</dbReference>
<dbReference type="PANTHER" id="PTHR45651:SF68">
    <property type="entry name" value="ION TRANSPORT DOMAIN-CONTAINING PROTEIN"/>
    <property type="match status" value="1"/>
</dbReference>
<dbReference type="PROSITE" id="PS50042">
    <property type="entry name" value="CNMP_BINDING_3"/>
    <property type="match status" value="1"/>
</dbReference>
<evidence type="ECO:0000313" key="6">
    <source>
        <dbReference type="Proteomes" id="UP000237105"/>
    </source>
</evidence>
<dbReference type="OrthoDB" id="1182028at2759"/>
<dbReference type="GO" id="GO:0016020">
    <property type="term" value="C:membrane"/>
    <property type="evidence" value="ECO:0007669"/>
    <property type="project" value="UniProtKB-SubCell"/>
</dbReference>
<dbReference type="PANTHER" id="PTHR45651">
    <property type="entry name" value="CYCLIC NUCLEOTIDE-GATED ION CHANNEL 15-RELATED-RELATED"/>
    <property type="match status" value="1"/>
</dbReference>
<dbReference type="InterPro" id="IPR000595">
    <property type="entry name" value="cNMP-bd_dom"/>
</dbReference>
<dbReference type="Gene3D" id="2.60.120.10">
    <property type="entry name" value="Jelly Rolls"/>
    <property type="match status" value="1"/>
</dbReference>
<reference evidence="6" key="1">
    <citation type="submission" date="2016-06" db="EMBL/GenBank/DDBJ databases">
        <title>Parallel loss of symbiosis genes in relatives of nitrogen-fixing non-legume Parasponia.</title>
        <authorList>
            <person name="Van Velzen R."/>
            <person name="Holmer R."/>
            <person name="Bu F."/>
            <person name="Rutten L."/>
            <person name="Van Zeijl A."/>
            <person name="Liu W."/>
            <person name="Santuari L."/>
            <person name="Cao Q."/>
            <person name="Sharma T."/>
            <person name="Shen D."/>
            <person name="Roswanjaya Y."/>
            <person name="Wardhani T."/>
            <person name="Kalhor M.S."/>
            <person name="Jansen J."/>
            <person name="Van den Hoogen J."/>
            <person name="Gungor B."/>
            <person name="Hartog M."/>
            <person name="Hontelez J."/>
            <person name="Verver J."/>
            <person name="Yang W.-C."/>
            <person name="Schijlen E."/>
            <person name="Repin R."/>
            <person name="Schilthuizen M."/>
            <person name="Schranz E."/>
            <person name="Heidstra R."/>
            <person name="Miyata K."/>
            <person name="Fedorova E."/>
            <person name="Kohlen W."/>
            <person name="Bisseling T."/>
            <person name="Smit S."/>
            <person name="Geurts R."/>
        </authorList>
    </citation>
    <scope>NUCLEOTIDE SEQUENCE [LARGE SCALE GENOMIC DNA]</scope>
    <source>
        <strain evidence="6">cv. WU1-14</strain>
    </source>
</reference>
<dbReference type="Gene3D" id="1.10.287.70">
    <property type="match status" value="1"/>
</dbReference>